<dbReference type="RefSeq" id="WP_036656171.1">
    <property type="nucleotide sequence ID" value="NZ_CP020557.1"/>
</dbReference>
<keyword evidence="1" id="KW-0812">Transmembrane</keyword>
<evidence type="ECO:0000313" key="2">
    <source>
        <dbReference type="EMBL" id="ARF69011.1"/>
    </source>
</evidence>
<accession>A0A1V0UV07</accession>
<proteinExistence type="predicted"/>
<evidence type="ECO:0000256" key="1">
    <source>
        <dbReference type="SAM" id="Phobius"/>
    </source>
</evidence>
<feature type="transmembrane region" description="Helical" evidence="1">
    <location>
        <begin position="24"/>
        <end position="45"/>
    </location>
</feature>
<dbReference type="Proteomes" id="UP000192727">
    <property type="component" value="Chromosome"/>
</dbReference>
<dbReference type="SMR" id="A0A1V0UV07"/>
<organism evidence="2 3">
    <name type="scientific">Paenibacillus larvae subsp. pulvifaciens</name>
    <dbReference type="NCBI Taxonomy" id="1477"/>
    <lineage>
        <taxon>Bacteria</taxon>
        <taxon>Bacillati</taxon>
        <taxon>Bacillota</taxon>
        <taxon>Bacilli</taxon>
        <taxon>Bacillales</taxon>
        <taxon>Paenibacillaceae</taxon>
        <taxon>Paenibacillus</taxon>
    </lineage>
</organism>
<sequence>MFELIATGISAGNAAQVVNAVFNGVSIVSALSLYAGIAGGLAWFLSNGLRHMIKWAGKKTIIDW</sequence>
<dbReference type="EMBL" id="CP020557">
    <property type="protein sequence ID" value="ARF69011.1"/>
    <property type="molecule type" value="Genomic_DNA"/>
</dbReference>
<name>A0A1V0UV07_9BACL</name>
<gene>
    <name evidence="2" type="ORF">B7C51_16180</name>
</gene>
<dbReference type="AlphaFoldDB" id="A0A1V0UV07"/>
<evidence type="ECO:0000313" key="3">
    <source>
        <dbReference type="Proteomes" id="UP000192727"/>
    </source>
</evidence>
<protein>
    <recommendedName>
        <fullName evidence="4">Circular bacteriocin, circularin A/uberolysin family</fullName>
    </recommendedName>
</protein>
<keyword evidence="1" id="KW-1133">Transmembrane helix</keyword>
<keyword evidence="1" id="KW-0472">Membrane</keyword>
<reference evidence="2 3" key="1">
    <citation type="submission" date="2017-03" db="EMBL/GenBank/DDBJ databases">
        <title>Paenibacillus larvae genome sequencing.</title>
        <authorList>
            <person name="Dingman D.W."/>
        </authorList>
    </citation>
    <scope>NUCLEOTIDE SEQUENCE [LARGE SCALE GENOMIC DNA]</scope>
    <source>
        <strain evidence="2 3">SAG 10367</strain>
    </source>
</reference>
<evidence type="ECO:0008006" key="4">
    <source>
        <dbReference type="Google" id="ProtNLM"/>
    </source>
</evidence>